<protein>
    <recommendedName>
        <fullName evidence="6">RIN4 pathogenic type III effector avirulence factor Avr cleavage site domain-containing protein</fullName>
    </recommendedName>
</protein>
<dbReference type="GO" id="GO:0005886">
    <property type="term" value="C:plasma membrane"/>
    <property type="evidence" value="ECO:0007669"/>
    <property type="project" value="TreeGrafter"/>
</dbReference>
<dbReference type="OrthoDB" id="850982at2759"/>
<dbReference type="PANTHER" id="PTHR33159">
    <property type="entry name" value="RPM1-INTERACTING PROTEIN 4 (RIN4) FAMILY PROTEIN"/>
    <property type="match status" value="1"/>
</dbReference>
<feature type="region of interest" description="Disordered" evidence="1">
    <location>
        <begin position="250"/>
        <end position="405"/>
    </location>
</feature>
<dbReference type="GO" id="GO:0003676">
    <property type="term" value="F:nucleic acid binding"/>
    <property type="evidence" value="ECO:0007669"/>
    <property type="project" value="InterPro"/>
</dbReference>
<feature type="compositionally biased region" description="Basic and acidic residues" evidence="1">
    <location>
        <begin position="265"/>
        <end position="309"/>
    </location>
</feature>
<evidence type="ECO:0000313" key="4">
    <source>
        <dbReference type="EMBL" id="KAF8402118.1"/>
    </source>
</evidence>
<comment type="caution">
    <text evidence="4">The sequence shown here is derived from an EMBL/GenBank/DDBJ whole genome shotgun (WGS) entry which is preliminary data.</text>
</comment>
<dbReference type="Pfam" id="PF05627">
    <property type="entry name" value="AvrRpt-cleavage"/>
    <property type="match status" value="2"/>
</dbReference>
<dbReference type="PANTHER" id="PTHR33159:SF6">
    <property type="entry name" value="RPM1-INTERACTING PROTEIN 4"/>
    <property type="match status" value="1"/>
</dbReference>
<evidence type="ECO:0000313" key="5">
    <source>
        <dbReference type="Proteomes" id="UP000655225"/>
    </source>
</evidence>
<dbReference type="AlphaFoldDB" id="A0A835DG46"/>
<feature type="region of interest" description="Disordered" evidence="1">
    <location>
        <begin position="1"/>
        <end position="24"/>
    </location>
</feature>
<reference evidence="4 5" key="1">
    <citation type="submission" date="2020-04" db="EMBL/GenBank/DDBJ databases">
        <title>Plant Genome Project.</title>
        <authorList>
            <person name="Zhang R.-G."/>
        </authorList>
    </citation>
    <scope>NUCLEOTIDE SEQUENCE [LARGE SCALE GENOMIC DNA]</scope>
    <source>
        <strain evidence="4">YNK0</strain>
        <tissue evidence="4">Leaf</tissue>
    </source>
</reference>
<sequence length="476" mass="52513">MAKQMEVASRASSSSLHHETDSKGWGWDGDGDGVTLSTGVAANFGVIARDHDGLIVHSFRQVLLGGLAPIAEVEVLRVGLQMVIINQWSNAVVESDSKELVDFLNGDNTLYHLEVHPIMFDIMIQRNNCNALVFRYGRIMLKLWTEPEPMSAFMFLYDYSQQMKQSSRMRGETGLSFSENLGINNKDILWQQPSHVPKFGNWESAENVPYTTYFDNARKGKSGGKIINPNAWDNPDIFSDNTPPVRAPPFRTGAKSEAPMGLEAVRPKYERRTSREYGDPRRLTDSPARHDTVGRRAATDLPHQRHGDRGVSLGEIPRKAARQGGGSEQSIEHSPLHPHYQTRIAGKGSGVSSPSWERKGSPESSHGIAPSTPGRSRLRPVARGNENPDKGAAVPKFGEWDENNPSSADGFTHIFNKVREEKQSGSAKVPITTNESSYSNGHKQISDNSKVCGFLCTNSSSSFYLPFGLANYLSST</sequence>
<evidence type="ECO:0000259" key="2">
    <source>
        <dbReference type="Pfam" id="PF05627"/>
    </source>
</evidence>
<dbReference type="InterPro" id="IPR044730">
    <property type="entry name" value="RNase_H-like_dom_plant"/>
</dbReference>
<dbReference type="InterPro" id="IPR008700">
    <property type="entry name" value="TypeIII_avirulence_cleave"/>
</dbReference>
<evidence type="ECO:0008006" key="6">
    <source>
        <dbReference type="Google" id="ProtNLM"/>
    </source>
</evidence>
<keyword evidence="5" id="KW-1185">Reference proteome</keyword>
<feature type="compositionally biased region" description="Polar residues" evidence="1">
    <location>
        <begin position="431"/>
        <end position="443"/>
    </location>
</feature>
<evidence type="ECO:0000256" key="1">
    <source>
        <dbReference type="SAM" id="MobiDB-lite"/>
    </source>
</evidence>
<gene>
    <name evidence="4" type="ORF">HHK36_013070</name>
</gene>
<dbReference type="GO" id="GO:0004523">
    <property type="term" value="F:RNA-DNA hybrid ribonuclease activity"/>
    <property type="evidence" value="ECO:0007669"/>
    <property type="project" value="InterPro"/>
</dbReference>
<organism evidence="4 5">
    <name type="scientific">Tetracentron sinense</name>
    <name type="common">Spur-leaf</name>
    <dbReference type="NCBI Taxonomy" id="13715"/>
    <lineage>
        <taxon>Eukaryota</taxon>
        <taxon>Viridiplantae</taxon>
        <taxon>Streptophyta</taxon>
        <taxon>Embryophyta</taxon>
        <taxon>Tracheophyta</taxon>
        <taxon>Spermatophyta</taxon>
        <taxon>Magnoliopsida</taxon>
        <taxon>Trochodendrales</taxon>
        <taxon>Trochodendraceae</taxon>
        <taxon>Tetracentron</taxon>
    </lineage>
</organism>
<dbReference type="Pfam" id="PF13456">
    <property type="entry name" value="RVT_3"/>
    <property type="match status" value="1"/>
</dbReference>
<evidence type="ECO:0000259" key="3">
    <source>
        <dbReference type="Pfam" id="PF13456"/>
    </source>
</evidence>
<dbReference type="EMBL" id="JABCRI010000008">
    <property type="protein sequence ID" value="KAF8402118.1"/>
    <property type="molecule type" value="Genomic_DNA"/>
</dbReference>
<dbReference type="InterPro" id="IPR002156">
    <property type="entry name" value="RNaseH_domain"/>
</dbReference>
<feature type="domain" description="RNase H type-1" evidence="3">
    <location>
        <begin position="32"/>
        <end position="121"/>
    </location>
</feature>
<name>A0A835DG46_TETSI</name>
<accession>A0A835DG46</accession>
<dbReference type="InterPro" id="IPR040387">
    <property type="entry name" value="RIN4/NOI4"/>
</dbReference>
<feature type="region of interest" description="Disordered" evidence="1">
    <location>
        <begin position="421"/>
        <end position="443"/>
    </location>
</feature>
<feature type="domain" description="RIN4 pathogenic type III effector avirulence factor Avr cleavage site" evidence="2">
    <location>
        <begin position="390"/>
        <end position="423"/>
    </location>
</feature>
<proteinExistence type="predicted"/>
<dbReference type="Proteomes" id="UP000655225">
    <property type="component" value="Unassembled WGS sequence"/>
</dbReference>
<dbReference type="CDD" id="cd06222">
    <property type="entry name" value="RNase_H_like"/>
    <property type="match status" value="1"/>
</dbReference>
<feature type="domain" description="RIN4 pathogenic type III effector avirulence factor Avr cleavage site" evidence="2">
    <location>
        <begin position="192"/>
        <end position="221"/>
    </location>
</feature>